<evidence type="ECO:0000313" key="1">
    <source>
        <dbReference type="EMBL" id="KAI3803628.1"/>
    </source>
</evidence>
<organism evidence="1 2">
    <name type="scientific">Smallanthus sonchifolius</name>
    <dbReference type="NCBI Taxonomy" id="185202"/>
    <lineage>
        <taxon>Eukaryota</taxon>
        <taxon>Viridiplantae</taxon>
        <taxon>Streptophyta</taxon>
        <taxon>Embryophyta</taxon>
        <taxon>Tracheophyta</taxon>
        <taxon>Spermatophyta</taxon>
        <taxon>Magnoliopsida</taxon>
        <taxon>eudicotyledons</taxon>
        <taxon>Gunneridae</taxon>
        <taxon>Pentapetalae</taxon>
        <taxon>asterids</taxon>
        <taxon>campanulids</taxon>
        <taxon>Asterales</taxon>
        <taxon>Asteraceae</taxon>
        <taxon>Asteroideae</taxon>
        <taxon>Heliantheae alliance</taxon>
        <taxon>Millerieae</taxon>
        <taxon>Smallanthus</taxon>
    </lineage>
</organism>
<proteinExistence type="predicted"/>
<evidence type="ECO:0000313" key="2">
    <source>
        <dbReference type="Proteomes" id="UP001056120"/>
    </source>
</evidence>
<gene>
    <name evidence="1" type="ORF">L1987_31785</name>
</gene>
<sequence>MDVESRATGDMEPTSLIKLQAPDVVVSYYKLFAFADAADYVLMLVGTICAFGSGISIPIQTLIFGELIDAFGASKDNKANIVHQVSKVSLKYVNLAVGAGAAAFFQVLCWTECKTGEIVEHICGDTVMIQDAIGEKVGKFIQVISTFVGGFVVAFSQGWLLSLVLVCSIPPLAMSAIFMTLVVSKLVSTGQAAYSVGAAVVEQTVTSIRTVASFTGEKQAISMYDRCLRKAYRVEVQQGLVAGVGSGAFMFCVFCCYSLAIWFGGKMIIEHGYSGGQVTNIMIAIFISSFSLEQASPCWTAFASGRVAASKLFQNVTFSYPTRPVENILNGLSLIIPSGTTTALVGQSGSGKSTIISLVESSTIKDNIAYGNDGATLDEIQASSELANAAKFIAKFPQGLDTMVGDHGTQVSRGQKQRIAIARAILKDPRILLLDEATSALDAESERVVQEALDRIMVNRTTVIVAHRLTMIKNSDVIAVIRDGKIVERGSHSELLQEPEARPDSNVSLVRLAYMNKPEIPVIILGSIAAVVSGVILPTFGYLLSVILKAFYMPAKELREDLGIDSSCTWFGKSNSNTV</sequence>
<protein>
    <submittedName>
        <fullName evidence="1">Uncharacterized protein</fullName>
    </submittedName>
</protein>
<accession>A0ACB9I7R1</accession>
<reference evidence="1 2" key="2">
    <citation type="journal article" date="2022" name="Mol. Ecol. Resour.">
        <title>The genomes of chicory, endive, great burdock and yacon provide insights into Asteraceae paleo-polyploidization history and plant inulin production.</title>
        <authorList>
            <person name="Fan W."/>
            <person name="Wang S."/>
            <person name="Wang H."/>
            <person name="Wang A."/>
            <person name="Jiang F."/>
            <person name="Liu H."/>
            <person name="Zhao H."/>
            <person name="Xu D."/>
            <person name="Zhang Y."/>
        </authorList>
    </citation>
    <scope>NUCLEOTIDE SEQUENCE [LARGE SCALE GENOMIC DNA]</scope>
    <source>
        <strain evidence="2">cv. Yunnan</strain>
        <tissue evidence="1">Leaves</tissue>
    </source>
</reference>
<reference evidence="2" key="1">
    <citation type="journal article" date="2022" name="Mol. Ecol. Resour.">
        <title>The genomes of chicory, endive, great burdock and yacon provide insights into Asteraceae palaeo-polyploidization history and plant inulin production.</title>
        <authorList>
            <person name="Fan W."/>
            <person name="Wang S."/>
            <person name="Wang H."/>
            <person name="Wang A."/>
            <person name="Jiang F."/>
            <person name="Liu H."/>
            <person name="Zhao H."/>
            <person name="Xu D."/>
            <person name="Zhang Y."/>
        </authorList>
    </citation>
    <scope>NUCLEOTIDE SEQUENCE [LARGE SCALE GENOMIC DNA]</scope>
    <source>
        <strain evidence="2">cv. Yunnan</strain>
    </source>
</reference>
<dbReference type="Proteomes" id="UP001056120">
    <property type="component" value="Linkage Group LG10"/>
</dbReference>
<dbReference type="EMBL" id="CM042027">
    <property type="protein sequence ID" value="KAI3803628.1"/>
    <property type="molecule type" value="Genomic_DNA"/>
</dbReference>
<keyword evidence="2" id="KW-1185">Reference proteome</keyword>
<name>A0ACB9I7R1_9ASTR</name>
<comment type="caution">
    <text evidence="1">The sequence shown here is derived from an EMBL/GenBank/DDBJ whole genome shotgun (WGS) entry which is preliminary data.</text>
</comment>